<keyword evidence="1" id="KW-0067">ATP-binding</keyword>
<dbReference type="NCBIfam" id="TIGR01379">
    <property type="entry name" value="thiL"/>
    <property type="match status" value="1"/>
</dbReference>
<dbReference type="NCBIfam" id="NF004351">
    <property type="entry name" value="PRK05731.1-4"/>
    <property type="match status" value="1"/>
</dbReference>
<dbReference type="Gene3D" id="3.90.650.10">
    <property type="entry name" value="PurM-like C-terminal domain"/>
    <property type="match status" value="1"/>
</dbReference>
<accession>A0A4Q9KQ84</accession>
<dbReference type="GO" id="GO:0000287">
    <property type="term" value="F:magnesium ion binding"/>
    <property type="evidence" value="ECO:0007669"/>
    <property type="project" value="UniProtKB-UniRule"/>
</dbReference>
<name>A0A4Q9KQ84_PROTD</name>
<keyword evidence="1" id="KW-0460">Magnesium</keyword>
<keyword evidence="1" id="KW-0547">Nucleotide-binding</keyword>
<dbReference type="EMBL" id="SDMR01000002">
    <property type="protein sequence ID" value="TBT96059.1"/>
    <property type="molecule type" value="Genomic_DNA"/>
</dbReference>
<dbReference type="RefSeq" id="WP_131171174.1">
    <property type="nucleotide sequence ID" value="NZ_FXTL01000002.1"/>
</dbReference>
<feature type="binding site" evidence="1">
    <location>
        <position position="317"/>
    </location>
    <ligand>
        <name>substrate</name>
    </ligand>
</feature>
<evidence type="ECO:0000313" key="3">
    <source>
        <dbReference type="EMBL" id="TBT96059.1"/>
    </source>
</evidence>
<dbReference type="EC" id="2.7.4.16" evidence="1"/>
<dbReference type="GO" id="GO:0005524">
    <property type="term" value="F:ATP binding"/>
    <property type="evidence" value="ECO:0007669"/>
    <property type="project" value="UniProtKB-UniRule"/>
</dbReference>
<feature type="binding site" evidence="1">
    <location>
        <position position="220"/>
    </location>
    <ligand>
        <name>ATP</name>
        <dbReference type="ChEBI" id="CHEBI:30616"/>
    </ligand>
</feature>
<feature type="binding site" evidence="1">
    <location>
        <position position="156"/>
    </location>
    <ligand>
        <name>ATP</name>
        <dbReference type="ChEBI" id="CHEBI:30616"/>
    </ligand>
</feature>
<dbReference type="PANTHER" id="PTHR30270:SF0">
    <property type="entry name" value="THIAMINE-MONOPHOSPHATE KINASE"/>
    <property type="match status" value="1"/>
</dbReference>
<feature type="binding site" evidence="1">
    <location>
        <position position="53"/>
    </location>
    <ligand>
        <name>Mg(2+)</name>
        <dbReference type="ChEBI" id="CHEBI:18420"/>
        <label>1</label>
    </ligand>
</feature>
<feature type="binding site" evidence="1">
    <location>
        <position position="52"/>
    </location>
    <ligand>
        <name>Mg(2+)</name>
        <dbReference type="ChEBI" id="CHEBI:18420"/>
        <label>4</label>
    </ligand>
</feature>
<keyword evidence="1" id="KW-0479">Metal-binding</keyword>
<feature type="binding site" evidence="1">
    <location>
        <position position="83"/>
    </location>
    <ligand>
        <name>Mg(2+)</name>
        <dbReference type="ChEBI" id="CHEBI:18420"/>
        <label>3</label>
    </ligand>
</feature>
<feature type="domain" description="PurM-like N-terminal" evidence="2">
    <location>
        <begin position="37"/>
        <end position="146"/>
    </location>
</feature>
<evidence type="ECO:0000256" key="1">
    <source>
        <dbReference type="HAMAP-Rule" id="MF_02128"/>
    </source>
</evidence>
<proteinExistence type="inferred from homology"/>
<feature type="binding site" evidence="1">
    <location>
        <begin position="130"/>
        <end position="131"/>
    </location>
    <ligand>
        <name>ATP</name>
        <dbReference type="ChEBI" id="CHEBI:30616"/>
    </ligand>
</feature>
<dbReference type="SUPFAM" id="SSF55326">
    <property type="entry name" value="PurM N-terminal domain-like"/>
    <property type="match status" value="1"/>
</dbReference>
<dbReference type="InterPro" id="IPR036921">
    <property type="entry name" value="PurM-like_N_sf"/>
</dbReference>
<dbReference type="CDD" id="cd02194">
    <property type="entry name" value="ThiL"/>
    <property type="match status" value="1"/>
</dbReference>
<feature type="binding site" evidence="1">
    <location>
        <position position="272"/>
    </location>
    <ligand>
        <name>substrate</name>
    </ligand>
</feature>
<comment type="caution">
    <text evidence="1">Lacks conserved residue(s) required for the propagation of feature annotation.</text>
</comment>
<dbReference type="OrthoDB" id="9802811at2"/>
<dbReference type="PIRSF" id="PIRSF005303">
    <property type="entry name" value="Thiam_monoph_kin"/>
    <property type="match status" value="1"/>
</dbReference>
<dbReference type="InterPro" id="IPR016188">
    <property type="entry name" value="PurM-like_N"/>
</dbReference>
<feature type="binding site" evidence="1">
    <location>
        <position position="39"/>
    </location>
    <ligand>
        <name>Mg(2+)</name>
        <dbReference type="ChEBI" id="CHEBI:18420"/>
        <label>3</label>
    </ligand>
</feature>
<comment type="pathway">
    <text evidence="1">Cofactor biosynthesis; thiamine diphosphate biosynthesis; thiamine diphosphate from thiamine phosphate: step 1/1.</text>
</comment>
<keyword evidence="1 3" id="KW-0808">Transferase</keyword>
<gene>
    <name evidence="1" type="primary">thiL</name>
    <name evidence="3" type="ORF">ET996_03620</name>
</gene>
<feature type="binding site" evidence="1">
    <location>
        <position position="131"/>
    </location>
    <ligand>
        <name>Mg(2+)</name>
        <dbReference type="ChEBI" id="CHEBI:18420"/>
        <label>1</label>
    </ligand>
</feature>
<dbReference type="AlphaFoldDB" id="A0A4Q9KQ84"/>
<dbReference type="Pfam" id="PF00586">
    <property type="entry name" value="AIRS"/>
    <property type="match status" value="1"/>
</dbReference>
<sequence length="320" mass="32416">MSLRPPEPTVRDVGEFGLIAAITEGLGPTASVPVSVGDDCAVLAPTGRLAVSTDAMIEDVHFKRVWSSAHDVGRKAVASAMADVEAMGARPLGLVVSASLPKDLPASWARELTAGIRAEAELCGAQLVGGDITSGDKIGIVCTVFGDLEGRTPTLRCGAVPGQVVAYIGNLGMAEAGLTVLRRGFRSPAAVVNAHRVPAPPYGQGIVASEAGAGAMIDCSDGLVADLRHIAEASGVVIALETDALQVAEPQKTVAAAIGGAEPLDFILRGGDDHALLATFAPGRVPAGWTVIGGVAAADGTPGVLVDGRPWDADGGWTHF</sequence>
<dbReference type="HAMAP" id="MF_02128">
    <property type="entry name" value="TMP_kinase"/>
    <property type="match status" value="1"/>
</dbReference>
<organism evidence="3 4">
    <name type="scientific">Propioniciclava tarda</name>
    <dbReference type="NCBI Taxonomy" id="433330"/>
    <lineage>
        <taxon>Bacteria</taxon>
        <taxon>Bacillati</taxon>
        <taxon>Actinomycetota</taxon>
        <taxon>Actinomycetes</taxon>
        <taxon>Propionibacteriales</taxon>
        <taxon>Propionibacteriaceae</taxon>
        <taxon>Propioniciclava</taxon>
    </lineage>
</organism>
<dbReference type="GO" id="GO:0009228">
    <property type="term" value="P:thiamine biosynthetic process"/>
    <property type="evidence" value="ECO:0007669"/>
    <property type="project" value="UniProtKB-KW"/>
</dbReference>
<comment type="catalytic activity">
    <reaction evidence="1">
        <text>thiamine phosphate + ATP = thiamine diphosphate + ADP</text>
        <dbReference type="Rhea" id="RHEA:15913"/>
        <dbReference type="ChEBI" id="CHEBI:30616"/>
        <dbReference type="ChEBI" id="CHEBI:37575"/>
        <dbReference type="ChEBI" id="CHEBI:58937"/>
        <dbReference type="ChEBI" id="CHEBI:456216"/>
        <dbReference type="EC" id="2.7.4.16"/>
    </reaction>
</comment>
<comment type="function">
    <text evidence="1">Catalyzes the ATP-dependent phosphorylation of thiamine-monophosphate (TMP) to form thiamine-pyrophosphate (TPP), the active form of vitamin B1.</text>
</comment>
<dbReference type="InterPro" id="IPR006283">
    <property type="entry name" value="ThiL-like"/>
</dbReference>
<evidence type="ECO:0000313" key="4">
    <source>
        <dbReference type="Proteomes" id="UP000291933"/>
    </source>
</evidence>
<dbReference type="PANTHER" id="PTHR30270">
    <property type="entry name" value="THIAMINE-MONOPHOSPHATE KINASE"/>
    <property type="match status" value="1"/>
</dbReference>
<feature type="binding site" evidence="1">
    <location>
        <position position="221"/>
    </location>
    <ligand>
        <name>Mg(2+)</name>
        <dbReference type="ChEBI" id="CHEBI:18420"/>
        <label>5</label>
    </ligand>
</feature>
<dbReference type="Gene3D" id="3.30.1330.10">
    <property type="entry name" value="PurM-like, N-terminal domain"/>
    <property type="match status" value="1"/>
</dbReference>
<dbReference type="InterPro" id="IPR036676">
    <property type="entry name" value="PurM-like_C_sf"/>
</dbReference>
<keyword evidence="1" id="KW-0784">Thiamine biosynthesis</keyword>
<feature type="binding site" evidence="1">
    <location>
        <position position="83"/>
    </location>
    <ligand>
        <name>Mg(2+)</name>
        <dbReference type="ChEBI" id="CHEBI:18420"/>
        <label>4</label>
    </ligand>
</feature>
<feature type="binding site" evidence="1">
    <location>
        <position position="83"/>
    </location>
    <ligand>
        <name>Mg(2+)</name>
        <dbReference type="ChEBI" id="CHEBI:18420"/>
        <label>2</label>
    </ligand>
</feature>
<comment type="similarity">
    <text evidence="1">Belongs to the thiamine-monophosphate kinase family.</text>
</comment>
<evidence type="ECO:0000259" key="2">
    <source>
        <dbReference type="Pfam" id="PF00586"/>
    </source>
</evidence>
<feature type="binding site" evidence="1">
    <location>
        <position position="218"/>
    </location>
    <ligand>
        <name>Mg(2+)</name>
        <dbReference type="ChEBI" id="CHEBI:18420"/>
        <label>3</label>
    </ligand>
</feature>
<comment type="caution">
    <text evidence="3">The sequence shown here is derived from an EMBL/GenBank/DDBJ whole genome shotgun (WGS) entry which is preliminary data.</text>
</comment>
<keyword evidence="1 3" id="KW-0418">Kinase</keyword>
<dbReference type="GO" id="GO:0009030">
    <property type="term" value="F:thiamine-phosphate kinase activity"/>
    <property type="evidence" value="ECO:0007669"/>
    <property type="project" value="UniProtKB-UniRule"/>
</dbReference>
<feature type="binding site" evidence="1">
    <location>
        <position position="39"/>
    </location>
    <ligand>
        <name>Mg(2+)</name>
        <dbReference type="ChEBI" id="CHEBI:18420"/>
        <label>4</label>
    </ligand>
</feature>
<dbReference type="GO" id="GO:0009229">
    <property type="term" value="P:thiamine diphosphate biosynthetic process"/>
    <property type="evidence" value="ECO:0007669"/>
    <property type="project" value="UniProtKB-UniRule"/>
</dbReference>
<feature type="binding site" evidence="1">
    <location>
        <position position="54"/>
    </location>
    <ligand>
        <name>Mg(2+)</name>
        <dbReference type="ChEBI" id="CHEBI:18420"/>
        <label>1</label>
    </ligand>
</feature>
<keyword evidence="4" id="KW-1185">Reference proteome</keyword>
<feature type="binding site" evidence="1">
    <location>
        <position position="54"/>
    </location>
    <ligand>
        <name>Mg(2+)</name>
        <dbReference type="ChEBI" id="CHEBI:18420"/>
        <label>2</label>
    </ligand>
</feature>
<protein>
    <recommendedName>
        <fullName evidence="1">Thiamine-monophosphate kinase</fullName>
        <shortName evidence="1">TMP kinase</shortName>
        <shortName evidence="1">Thiamine-phosphate kinase</shortName>
        <ecNumber evidence="1">2.7.4.16</ecNumber>
    </recommendedName>
</protein>
<dbReference type="Proteomes" id="UP000291933">
    <property type="component" value="Unassembled WGS sequence"/>
</dbReference>
<dbReference type="UniPathway" id="UPA00060">
    <property type="reaction ID" value="UER00142"/>
</dbReference>
<dbReference type="SUPFAM" id="SSF56042">
    <property type="entry name" value="PurM C-terminal domain-like"/>
    <property type="match status" value="1"/>
</dbReference>
<feature type="binding site" evidence="1">
    <location>
        <position position="61"/>
    </location>
    <ligand>
        <name>substrate</name>
    </ligand>
</feature>
<reference evidence="3 4" key="1">
    <citation type="submission" date="2019-01" db="EMBL/GenBank/DDBJ databases">
        <title>Lactibacter flavus gen. nov., sp. nov., a novel bacterium of the family Propionibacteriaceae isolated from raw milk and dairy products.</title>
        <authorList>
            <person name="Huptas C."/>
            <person name="Wenning M."/>
            <person name="Breitenwieser F."/>
            <person name="Doll E."/>
            <person name="Von Neubeck M."/>
            <person name="Busse H.-J."/>
            <person name="Scherer S."/>
        </authorList>
    </citation>
    <scope>NUCLEOTIDE SEQUENCE [LARGE SCALE GENOMIC DNA]</scope>
    <source>
        <strain evidence="3 4">DSM 22130</strain>
    </source>
</reference>
<comment type="miscellaneous">
    <text evidence="1">Reaction mechanism of ThiL seems to utilize a direct, inline transfer of the gamma-phosphate of ATP to TMP rather than a phosphorylated enzyme intermediate.</text>
</comment>